<dbReference type="Pfam" id="PF08240">
    <property type="entry name" value="ADH_N"/>
    <property type="match status" value="1"/>
</dbReference>
<dbReference type="CDD" id="cd05289">
    <property type="entry name" value="MDR_like_2"/>
    <property type="match status" value="1"/>
</dbReference>
<evidence type="ECO:0000313" key="3">
    <source>
        <dbReference type="Proteomes" id="UP000198546"/>
    </source>
</evidence>
<dbReference type="SMART" id="SM00829">
    <property type="entry name" value="PKS_ER"/>
    <property type="match status" value="1"/>
</dbReference>
<accession>A0A1G6WQ55</accession>
<dbReference type="InterPro" id="IPR052733">
    <property type="entry name" value="Chloroplast_QOR"/>
</dbReference>
<dbReference type="GO" id="GO:0016491">
    <property type="term" value="F:oxidoreductase activity"/>
    <property type="evidence" value="ECO:0007669"/>
    <property type="project" value="InterPro"/>
</dbReference>
<dbReference type="AlphaFoldDB" id="A0A1G6WQ55"/>
<dbReference type="PANTHER" id="PTHR44013">
    <property type="entry name" value="ZINC-TYPE ALCOHOL DEHYDROGENASE-LIKE PROTEIN C16A3.02C"/>
    <property type="match status" value="1"/>
</dbReference>
<feature type="domain" description="Enoyl reductase (ER)" evidence="1">
    <location>
        <begin position="10"/>
        <end position="308"/>
    </location>
</feature>
<dbReference type="EMBL" id="LT629688">
    <property type="protein sequence ID" value="SDD67175.1"/>
    <property type="molecule type" value="Genomic_DNA"/>
</dbReference>
<gene>
    <name evidence="2" type="ORF">SAMN04489747_1487</name>
</gene>
<dbReference type="OrthoDB" id="9801186at2"/>
<dbReference type="STRING" id="675864.SAMN04489747_1487"/>
<dbReference type="RefSeq" id="WP_090592017.1">
    <property type="nucleotide sequence ID" value="NZ_LT629688.1"/>
</dbReference>
<evidence type="ECO:0000313" key="2">
    <source>
        <dbReference type="EMBL" id="SDD67175.1"/>
    </source>
</evidence>
<dbReference type="InterPro" id="IPR020843">
    <property type="entry name" value="ER"/>
</dbReference>
<sequence length="311" mass="31379">MKAIRYHQFGGTEVLREEEVDTPTPGPGQVLVQVAATSFNPVDDHIRLGVLAGMIPTPLPITPGLDLSGTVVGLGEGVQGIAVGDDVVGMFPLDEHGGAAEYAVIAADLVAAAPRTVPLADAAALPLAGLAARQATIELACVEAGQTVLVNGAGGAVGSLVVQLASDAGATVTAVDGPQHAGRLREHGATEVVDPLDLDAGPAAVGGPFDVVVNHVRLAPEELARLTSYVADGGIAVSSAGAVPADEARSVRTADVWVTPNGAHLADLVERVDAGRVTLRVVDRRPLDQLAGVHADAAAGRLRGKTVITVA</sequence>
<reference evidence="2 3" key="1">
    <citation type="submission" date="2016-10" db="EMBL/GenBank/DDBJ databases">
        <authorList>
            <person name="de Groot N.N."/>
        </authorList>
    </citation>
    <scope>NUCLEOTIDE SEQUENCE [LARGE SCALE GENOMIC DNA]</scope>
    <source>
        <strain evidence="2 3">MON 2.2</strain>
    </source>
</reference>
<dbReference type="Gene3D" id="3.90.180.10">
    <property type="entry name" value="Medium-chain alcohol dehydrogenases, catalytic domain"/>
    <property type="match status" value="1"/>
</dbReference>
<organism evidence="2 3">
    <name type="scientific">Auraticoccus monumenti</name>
    <dbReference type="NCBI Taxonomy" id="675864"/>
    <lineage>
        <taxon>Bacteria</taxon>
        <taxon>Bacillati</taxon>
        <taxon>Actinomycetota</taxon>
        <taxon>Actinomycetes</taxon>
        <taxon>Propionibacteriales</taxon>
        <taxon>Propionibacteriaceae</taxon>
        <taxon>Auraticoccus</taxon>
    </lineage>
</organism>
<dbReference type="SUPFAM" id="SSF51735">
    <property type="entry name" value="NAD(P)-binding Rossmann-fold domains"/>
    <property type="match status" value="1"/>
</dbReference>
<name>A0A1G6WQ55_9ACTN</name>
<dbReference type="InterPro" id="IPR013154">
    <property type="entry name" value="ADH-like_N"/>
</dbReference>
<protein>
    <submittedName>
        <fullName evidence="2">NADPH:quinone reductase</fullName>
    </submittedName>
</protein>
<dbReference type="InterPro" id="IPR036291">
    <property type="entry name" value="NAD(P)-bd_dom_sf"/>
</dbReference>
<dbReference type="PANTHER" id="PTHR44013:SF1">
    <property type="entry name" value="ZINC-TYPE ALCOHOL DEHYDROGENASE-LIKE PROTEIN C16A3.02C"/>
    <property type="match status" value="1"/>
</dbReference>
<dbReference type="SUPFAM" id="SSF50129">
    <property type="entry name" value="GroES-like"/>
    <property type="match status" value="1"/>
</dbReference>
<dbReference type="Proteomes" id="UP000198546">
    <property type="component" value="Chromosome i"/>
</dbReference>
<evidence type="ECO:0000259" key="1">
    <source>
        <dbReference type="SMART" id="SM00829"/>
    </source>
</evidence>
<dbReference type="InterPro" id="IPR011032">
    <property type="entry name" value="GroES-like_sf"/>
</dbReference>
<proteinExistence type="predicted"/>
<dbReference type="Gene3D" id="3.40.50.720">
    <property type="entry name" value="NAD(P)-binding Rossmann-like Domain"/>
    <property type="match status" value="1"/>
</dbReference>
<keyword evidence="3" id="KW-1185">Reference proteome</keyword>
<dbReference type="Pfam" id="PF13602">
    <property type="entry name" value="ADH_zinc_N_2"/>
    <property type="match status" value="1"/>
</dbReference>